<reference evidence="1 2" key="1">
    <citation type="submission" date="2019-05" db="EMBL/GenBank/DDBJ databases">
        <title>Dyadobacter AR-3-8 sp. nov., isolated from arctic soil.</title>
        <authorList>
            <person name="Chaudhary D.K."/>
        </authorList>
    </citation>
    <scope>NUCLEOTIDE SEQUENCE [LARGE SCALE GENOMIC DNA]</scope>
    <source>
        <strain evidence="1 2">AR-3-8</strain>
    </source>
</reference>
<dbReference type="RefSeq" id="WP_137343457.1">
    <property type="nucleotide sequence ID" value="NZ_SZVO01000018.1"/>
</dbReference>
<evidence type="ECO:0000313" key="2">
    <source>
        <dbReference type="Proteomes" id="UP000304900"/>
    </source>
</evidence>
<dbReference type="OrthoDB" id="963321at2"/>
<dbReference type="Proteomes" id="UP000304900">
    <property type="component" value="Unassembled WGS sequence"/>
</dbReference>
<comment type="caution">
    <text evidence="1">The sequence shown here is derived from an EMBL/GenBank/DDBJ whole genome shotgun (WGS) entry which is preliminary data.</text>
</comment>
<sequence length="76" mass="8395">MQPTKKAAVIGNVDYTMCGGGGGWFVQVGSAGYQAEIAAPYNKENKSVWIRFKKNESDGNKINGRWIVISSIRDRE</sequence>
<protein>
    <submittedName>
        <fullName evidence="1">Uncharacterized protein</fullName>
    </submittedName>
</protein>
<gene>
    <name evidence="1" type="ORF">FDK13_28635</name>
</gene>
<dbReference type="AlphaFoldDB" id="A0A4U6CSI8"/>
<evidence type="ECO:0000313" key="1">
    <source>
        <dbReference type="EMBL" id="TKT87569.1"/>
    </source>
</evidence>
<keyword evidence="2" id="KW-1185">Reference proteome</keyword>
<organism evidence="1 2">
    <name type="scientific">Dyadobacter frigoris</name>
    <dbReference type="NCBI Taxonomy" id="2576211"/>
    <lineage>
        <taxon>Bacteria</taxon>
        <taxon>Pseudomonadati</taxon>
        <taxon>Bacteroidota</taxon>
        <taxon>Cytophagia</taxon>
        <taxon>Cytophagales</taxon>
        <taxon>Spirosomataceae</taxon>
        <taxon>Dyadobacter</taxon>
    </lineage>
</organism>
<dbReference type="EMBL" id="SZVO01000018">
    <property type="protein sequence ID" value="TKT87569.1"/>
    <property type="molecule type" value="Genomic_DNA"/>
</dbReference>
<name>A0A4U6CSI8_9BACT</name>
<accession>A0A4U6CSI8</accession>
<proteinExistence type="predicted"/>